<dbReference type="CDD" id="cd03213">
    <property type="entry name" value="ABCG_EPDR"/>
    <property type="match status" value="1"/>
</dbReference>
<dbReference type="InterPro" id="IPR013525">
    <property type="entry name" value="ABC2_TM"/>
</dbReference>
<organism evidence="10 11">
    <name type="scientific">Carex littledalei</name>
    <dbReference type="NCBI Taxonomy" id="544730"/>
    <lineage>
        <taxon>Eukaryota</taxon>
        <taxon>Viridiplantae</taxon>
        <taxon>Streptophyta</taxon>
        <taxon>Embryophyta</taxon>
        <taxon>Tracheophyta</taxon>
        <taxon>Spermatophyta</taxon>
        <taxon>Magnoliopsida</taxon>
        <taxon>Liliopsida</taxon>
        <taxon>Poales</taxon>
        <taxon>Cyperaceae</taxon>
        <taxon>Cyperoideae</taxon>
        <taxon>Cariceae</taxon>
        <taxon>Carex</taxon>
        <taxon>Carex subgen. Euthyceras</taxon>
    </lineage>
</organism>
<dbReference type="InterPro" id="IPR050352">
    <property type="entry name" value="ABCG_transporters"/>
</dbReference>
<evidence type="ECO:0000256" key="5">
    <source>
        <dbReference type="ARBA" id="ARBA00022840"/>
    </source>
</evidence>
<dbReference type="InterPro" id="IPR017871">
    <property type="entry name" value="ABC_transporter-like_CS"/>
</dbReference>
<feature type="transmembrane region" description="Helical" evidence="8">
    <location>
        <begin position="391"/>
        <end position="410"/>
    </location>
</feature>
<dbReference type="PANTHER" id="PTHR48041">
    <property type="entry name" value="ABC TRANSPORTER G FAMILY MEMBER 28"/>
    <property type="match status" value="1"/>
</dbReference>
<dbReference type="GO" id="GO:0016887">
    <property type="term" value="F:ATP hydrolysis activity"/>
    <property type="evidence" value="ECO:0007669"/>
    <property type="project" value="InterPro"/>
</dbReference>
<evidence type="ECO:0000256" key="7">
    <source>
        <dbReference type="ARBA" id="ARBA00023136"/>
    </source>
</evidence>
<dbReference type="GO" id="GO:0016020">
    <property type="term" value="C:membrane"/>
    <property type="evidence" value="ECO:0007669"/>
    <property type="project" value="UniProtKB-SubCell"/>
</dbReference>
<feature type="transmembrane region" description="Helical" evidence="8">
    <location>
        <begin position="464"/>
        <end position="490"/>
    </location>
</feature>
<keyword evidence="4" id="KW-0547">Nucleotide-binding</keyword>
<dbReference type="GO" id="GO:0005524">
    <property type="term" value="F:ATP binding"/>
    <property type="evidence" value="ECO:0007669"/>
    <property type="project" value="UniProtKB-KW"/>
</dbReference>
<reference evidence="10" key="1">
    <citation type="submission" date="2020-01" db="EMBL/GenBank/DDBJ databases">
        <title>Genome sequence of Kobresia littledalei, the first chromosome-level genome in the family Cyperaceae.</title>
        <authorList>
            <person name="Qu G."/>
        </authorList>
    </citation>
    <scope>NUCLEOTIDE SEQUENCE</scope>
    <source>
        <strain evidence="10">C.B.Clarke</strain>
        <tissue evidence="10">Leaf</tissue>
    </source>
</reference>
<dbReference type="OrthoDB" id="66620at2759"/>
<protein>
    <submittedName>
        <fullName evidence="10">ABC transporter G family member 5</fullName>
    </submittedName>
</protein>
<evidence type="ECO:0000256" key="4">
    <source>
        <dbReference type="ARBA" id="ARBA00022741"/>
    </source>
</evidence>
<evidence type="ECO:0000256" key="8">
    <source>
        <dbReference type="SAM" id="Phobius"/>
    </source>
</evidence>
<feature type="transmembrane region" description="Helical" evidence="8">
    <location>
        <begin position="496"/>
        <end position="520"/>
    </location>
</feature>
<keyword evidence="5" id="KW-0067">ATP-binding</keyword>
<proteinExistence type="predicted"/>
<dbReference type="PROSITE" id="PS50893">
    <property type="entry name" value="ABC_TRANSPORTER_2"/>
    <property type="match status" value="1"/>
</dbReference>
<name>A0A833R1U9_9POAL</name>
<keyword evidence="6 8" id="KW-1133">Transmembrane helix</keyword>
<feature type="domain" description="ABC transporter" evidence="9">
    <location>
        <begin position="53"/>
        <end position="288"/>
    </location>
</feature>
<keyword evidence="2" id="KW-0813">Transport</keyword>
<evidence type="ECO:0000256" key="6">
    <source>
        <dbReference type="ARBA" id="ARBA00022989"/>
    </source>
</evidence>
<evidence type="ECO:0000259" key="9">
    <source>
        <dbReference type="PROSITE" id="PS50893"/>
    </source>
</evidence>
<gene>
    <name evidence="10" type="ORF">FCM35_KLT09694</name>
</gene>
<dbReference type="PANTHER" id="PTHR48041:SF79">
    <property type="entry name" value="ABC TRANSPORTER G FAMILY MEMBER 5"/>
    <property type="match status" value="1"/>
</dbReference>
<dbReference type="SMART" id="SM00382">
    <property type="entry name" value="AAA"/>
    <property type="match status" value="1"/>
</dbReference>
<keyword evidence="3 8" id="KW-0812">Transmembrane</keyword>
<evidence type="ECO:0000313" key="11">
    <source>
        <dbReference type="Proteomes" id="UP000623129"/>
    </source>
</evidence>
<feature type="transmembrane region" description="Helical" evidence="8">
    <location>
        <begin position="527"/>
        <end position="549"/>
    </location>
</feature>
<keyword evidence="11" id="KW-1185">Reference proteome</keyword>
<dbReference type="SUPFAM" id="SSF52540">
    <property type="entry name" value="P-loop containing nucleoside triphosphate hydrolases"/>
    <property type="match status" value="1"/>
</dbReference>
<feature type="transmembrane region" description="Helical" evidence="8">
    <location>
        <begin position="616"/>
        <end position="634"/>
    </location>
</feature>
<dbReference type="InterPro" id="IPR003439">
    <property type="entry name" value="ABC_transporter-like_ATP-bd"/>
</dbReference>
<evidence type="ECO:0000256" key="2">
    <source>
        <dbReference type="ARBA" id="ARBA00022448"/>
    </source>
</evidence>
<evidence type="ECO:0000313" key="10">
    <source>
        <dbReference type="EMBL" id="KAF3340850.1"/>
    </source>
</evidence>
<evidence type="ECO:0000256" key="1">
    <source>
        <dbReference type="ARBA" id="ARBA00004141"/>
    </source>
</evidence>
<dbReference type="Proteomes" id="UP000623129">
    <property type="component" value="Unassembled WGS sequence"/>
</dbReference>
<dbReference type="InterPro" id="IPR027417">
    <property type="entry name" value="P-loop_NTPase"/>
</dbReference>
<dbReference type="EMBL" id="SWLB01000002">
    <property type="protein sequence ID" value="KAF3340850.1"/>
    <property type="molecule type" value="Genomic_DNA"/>
</dbReference>
<keyword evidence="7 8" id="KW-0472">Membrane</keyword>
<evidence type="ECO:0000256" key="3">
    <source>
        <dbReference type="ARBA" id="ARBA00022692"/>
    </source>
</evidence>
<dbReference type="Gene3D" id="3.40.50.300">
    <property type="entry name" value="P-loop containing nucleotide triphosphate hydrolases"/>
    <property type="match status" value="1"/>
</dbReference>
<dbReference type="AlphaFoldDB" id="A0A833R1U9"/>
<dbReference type="GO" id="GO:0140359">
    <property type="term" value="F:ABC-type transporter activity"/>
    <property type="evidence" value="ECO:0007669"/>
    <property type="project" value="InterPro"/>
</dbReference>
<sequence length="653" mass="72819">MKKQGCEIEAKAINYHIKLSKRANPLKIWSRDEDELDVKGGANEEIKCNQPSNVGNNLHKNKHRVRQVLKNVSCHAKPSEILAIMGPSGAGKSTLLEILAGRVTASTPPDILINQKPVDQASFRRVSGYVTQMDILYPLLTVRETLYFSARLKLGACFPPQEITSRVDTLIRELGLGKAADTKVASVSGGERRRVSIGTEVVHGPQVLILDEPTSGLDSASALQIITLLQTMAVKHGRTVILSIHQPAARVIGLFGSVLLLANGTVVHHGTVEELEARLITAGLTVPAHFNVVEFAIDSIEVLSYHHPKKEIEGEQVSAEEPPLQISKRDRCTLQQLFQQHKVADEDSLFAAVATAGTGTQVHNYANSYFEEVSILTHRFFKNVCRTRQLFTCRIITMLISSLVIGSIFYNLEETKVMERVGLFAFILTFLLSSTIEALPIFLQEREILMKETLSGSYRISSYVTANSLVFLPFLAVLALLFSVPVYWLAGLYRDFYAFAYFLLLIWLILYTANSVVICFSAMSPNFIVGNSVISGVMGSFFLFSGYFITKEEMPGFWVFMHYLSLFKYPFEGFLVNEFSGENRCVLYEMGICVLRGEEVLRREGMGDKGSKWKNVGVMVGFILGYRMISYVILRCRFRCAQKGGLRKALSST</sequence>
<dbReference type="Pfam" id="PF00005">
    <property type="entry name" value="ABC_tran"/>
    <property type="match status" value="1"/>
</dbReference>
<accession>A0A833R1U9</accession>
<dbReference type="FunFam" id="3.40.50.300:FF:001473">
    <property type="entry name" value="ATP-binding cassette transporter"/>
    <property type="match status" value="1"/>
</dbReference>
<comment type="caution">
    <text evidence="10">The sequence shown here is derived from an EMBL/GenBank/DDBJ whole genome shotgun (WGS) entry which is preliminary data.</text>
</comment>
<comment type="subcellular location">
    <subcellularLocation>
        <location evidence="1">Membrane</location>
        <topology evidence="1">Multi-pass membrane protein</topology>
    </subcellularLocation>
</comment>
<dbReference type="InterPro" id="IPR003593">
    <property type="entry name" value="AAA+_ATPase"/>
</dbReference>
<dbReference type="Pfam" id="PF01061">
    <property type="entry name" value="ABC2_membrane"/>
    <property type="match status" value="1"/>
</dbReference>
<dbReference type="PROSITE" id="PS00211">
    <property type="entry name" value="ABC_TRANSPORTER_1"/>
    <property type="match status" value="1"/>
</dbReference>
<feature type="transmembrane region" description="Helical" evidence="8">
    <location>
        <begin position="422"/>
        <end position="443"/>
    </location>
</feature>